<organism evidence="2 3">
    <name type="scientific">Proteus penneri</name>
    <dbReference type="NCBI Taxonomy" id="102862"/>
    <lineage>
        <taxon>Bacteria</taxon>
        <taxon>Pseudomonadati</taxon>
        <taxon>Pseudomonadota</taxon>
        <taxon>Gammaproteobacteria</taxon>
        <taxon>Enterobacterales</taxon>
        <taxon>Morganellaceae</taxon>
        <taxon>Proteus</taxon>
    </lineage>
</organism>
<dbReference type="Pfam" id="PF04471">
    <property type="entry name" value="Mrr_cat"/>
    <property type="match status" value="1"/>
</dbReference>
<reference evidence="3" key="1">
    <citation type="submission" date="2015-06" db="EMBL/GenBank/DDBJ databases">
        <authorList>
            <person name="Urmite Genomes"/>
        </authorList>
    </citation>
    <scope>NUCLEOTIDE SEQUENCE [LARGE SCALE GENOMIC DNA]</scope>
    <source>
        <strain evidence="3">CSUR P1867</strain>
    </source>
</reference>
<protein>
    <submittedName>
        <fullName evidence="2">Mrr restriction system protein</fullName>
    </submittedName>
</protein>
<dbReference type="PANTHER" id="PTHR30015">
    <property type="entry name" value="MRR RESTRICTION SYSTEM PROTEIN"/>
    <property type="match status" value="1"/>
</dbReference>
<evidence type="ECO:0000259" key="1">
    <source>
        <dbReference type="Pfam" id="PF04471"/>
    </source>
</evidence>
<dbReference type="GO" id="GO:0003677">
    <property type="term" value="F:DNA binding"/>
    <property type="evidence" value="ECO:0007669"/>
    <property type="project" value="InterPro"/>
</dbReference>
<dbReference type="PANTHER" id="PTHR30015:SF7">
    <property type="entry name" value="TYPE IV METHYL-DIRECTED RESTRICTION ENZYME ECOKMRR"/>
    <property type="match status" value="1"/>
</dbReference>
<sequence>MRARLSGALIGQKAKRGIFITTSGYSAQAIDFAKSVEGLVLIDGNRLVNLMMDNEIGVSSQIVKLPKLDMDYFE</sequence>
<feature type="domain" description="Restriction endonuclease type IV Mrr" evidence="1">
    <location>
        <begin position="4"/>
        <end position="51"/>
    </location>
</feature>
<gene>
    <name evidence="2" type="primary">mrr</name>
    <name evidence="2" type="ORF">BN1804_02813</name>
</gene>
<dbReference type="AlphaFoldDB" id="A0A0G4QE02"/>
<proteinExistence type="predicted"/>
<dbReference type="InterPro" id="IPR011335">
    <property type="entry name" value="Restrct_endonuc-II-like"/>
</dbReference>
<dbReference type="EMBL" id="CVRY01000006">
    <property type="protein sequence ID" value="CRL64103.1"/>
    <property type="molecule type" value="Genomic_DNA"/>
</dbReference>
<dbReference type="InterPro" id="IPR052906">
    <property type="entry name" value="Type_IV_Methyl-Rstrct_Enzyme"/>
</dbReference>
<evidence type="ECO:0000313" key="3">
    <source>
        <dbReference type="Proteomes" id="UP000183920"/>
    </source>
</evidence>
<dbReference type="SUPFAM" id="SSF52980">
    <property type="entry name" value="Restriction endonuclease-like"/>
    <property type="match status" value="1"/>
</dbReference>
<dbReference type="GO" id="GO:0009307">
    <property type="term" value="P:DNA restriction-modification system"/>
    <property type="evidence" value="ECO:0007669"/>
    <property type="project" value="InterPro"/>
</dbReference>
<dbReference type="GO" id="GO:0043590">
    <property type="term" value="C:bacterial nucleoid"/>
    <property type="evidence" value="ECO:0007669"/>
    <property type="project" value="TreeGrafter"/>
</dbReference>
<dbReference type="GO" id="GO:0015666">
    <property type="term" value="F:restriction endodeoxyribonuclease activity"/>
    <property type="evidence" value="ECO:0007669"/>
    <property type="project" value="TreeGrafter"/>
</dbReference>
<accession>A0A0G4QE02</accession>
<dbReference type="Gene3D" id="3.40.1350.10">
    <property type="match status" value="1"/>
</dbReference>
<dbReference type="Proteomes" id="UP000183920">
    <property type="component" value="Unassembled WGS sequence"/>
</dbReference>
<evidence type="ECO:0000313" key="2">
    <source>
        <dbReference type="EMBL" id="CRL64103.1"/>
    </source>
</evidence>
<dbReference type="InterPro" id="IPR007560">
    <property type="entry name" value="Restrct_endonuc_IV_Mrr"/>
</dbReference>
<name>A0A0G4QE02_9GAMM</name>
<dbReference type="InterPro" id="IPR011856">
    <property type="entry name" value="tRNA_endonuc-like_dom_sf"/>
</dbReference>